<sequence length="291" mass="33127">MKKTTLATVGVIGLLVGVVLLCDLSSTDKPEVQVRSQGDTTVDNESPKDLFEYMLSGLGESDLPGIEANFKTYSELNRNIMFEQGINEALFKKYLAYKQALLELAPQYTDVDLNSLSQLHQLLLAVQQQIFTSEEIKRIFSDENMLRELAIIKLTITQQAESPEQIYEQWQAELDNLSPNIKEAFSNAALLGSIQQTTTLDSQERFLVRQELVGQEAAARLEALDQQRVIFNMKVKDYLAERLSIIENTSLDNEMKVSSINELRRQWFDDKLQKRVQALEKISDSKVVTRE</sequence>
<keyword evidence="8" id="KW-0442">Lipid degradation</keyword>
<evidence type="ECO:0000256" key="1">
    <source>
        <dbReference type="ARBA" id="ARBA00003280"/>
    </source>
</evidence>
<evidence type="ECO:0000256" key="9">
    <source>
        <dbReference type="ARBA" id="ARBA00022989"/>
    </source>
</evidence>
<evidence type="ECO:0000256" key="13">
    <source>
        <dbReference type="ARBA" id="ARBA00030948"/>
    </source>
</evidence>
<evidence type="ECO:0000313" key="16">
    <source>
        <dbReference type="EMBL" id="PSW06811.1"/>
    </source>
</evidence>
<reference evidence="16 17" key="1">
    <citation type="submission" date="2018-03" db="EMBL/GenBank/DDBJ databases">
        <title>Whole genome sequencing of Histamine producing bacteria.</title>
        <authorList>
            <person name="Butler K."/>
        </authorList>
    </citation>
    <scope>NUCLEOTIDE SEQUENCE [LARGE SCALE GENOMIC DNA]</scope>
    <source>
        <strain evidence="16 17">DSM 16190</strain>
    </source>
</reference>
<comment type="caution">
    <text evidence="16">The sequence shown here is derived from an EMBL/GenBank/DDBJ whole genome shotgun (WGS) entry which is preliminary data.</text>
</comment>
<dbReference type="AlphaFoldDB" id="A0A2T3N367"/>
<keyword evidence="17" id="KW-1185">Reference proteome</keyword>
<comment type="subcellular location">
    <subcellularLocation>
        <location evidence="2">Cell inner membrane</location>
        <topology evidence="2">Single-pass membrane protein</topology>
        <orientation evidence="2">Periplasmic side</orientation>
    </subcellularLocation>
</comment>
<name>A0A2T3N367_9GAMM</name>
<dbReference type="GO" id="GO:0006457">
    <property type="term" value="P:protein folding"/>
    <property type="evidence" value="ECO:0007669"/>
    <property type="project" value="InterPro"/>
</dbReference>
<dbReference type="EMBL" id="PYMC01000002">
    <property type="protein sequence ID" value="PSW06811.1"/>
    <property type="molecule type" value="Genomic_DNA"/>
</dbReference>
<keyword evidence="9" id="KW-1133">Transmembrane helix</keyword>
<protein>
    <recommendedName>
        <fullName evidence="4">Lipase chaperone</fullName>
    </recommendedName>
    <alternativeName>
        <fullName evidence="15">Lipase foldase</fullName>
    </alternativeName>
    <alternativeName>
        <fullName evidence="13">Lipase helper protein</fullName>
    </alternativeName>
    <alternativeName>
        <fullName evidence="14">Lipase modulator</fullName>
    </alternativeName>
</protein>
<evidence type="ECO:0000256" key="7">
    <source>
        <dbReference type="ARBA" id="ARBA00022692"/>
    </source>
</evidence>
<keyword evidence="10" id="KW-0443">Lipid metabolism</keyword>
<dbReference type="GO" id="GO:0051082">
    <property type="term" value="F:unfolded protein binding"/>
    <property type="evidence" value="ECO:0007669"/>
    <property type="project" value="InterPro"/>
</dbReference>
<evidence type="ECO:0000256" key="4">
    <source>
        <dbReference type="ARBA" id="ARBA00019692"/>
    </source>
</evidence>
<evidence type="ECO:0000256" key="11">
    <source>
        <dbReference type="ARBA" id="ARBA00023136"/>
    </source>
</evidence>
<dbReference type="OrthoDB" id="5812603at2"/>
<evidence type="ECO:0000256" key="14">
    <source>
        <dbReference type="ARBA" id="ARBA00031542"/>
    </source>
</evidence>
<evidence type="ECO:0000256" key="3">
    <source>
        <dbReference type="ARBA" id="ARBA00010358"/>
    </source>
</evidence>
<evidence type="ECO:0000256" key="12">
    <source>
        <dbReference type="ARBA" id="ARBA00023186"/>
    </source>
</evidence>
<dbReference type="Pfam" id="PF03280">
    <property type="entry name" value="Lipase_chap"/>
    <property type="match status" value="1"/>
</dbReference>
<evidence type="ECO:0000313" key="17">
    <source>
        <dbReference type="Proteomes" id="UP000240904"/>
    </source>
</evidence>
<evidence type="ECO:0000256" key="8">
    <source>
        <dbReference type="ARBA" id="ARBA00022963"/>
    </source>
</evidence>
<keyword evidence="5" id="KW-1003">Cell membrane</keyword>
<keyword evidence="6" id="KW-0997">Cell inner membrane</keyword>
<dbReference type="SUPFAM" id="SSF158855">
    <property type="entry name" value="Lipase chaperone-like"/>
    <property type="match status" value="1"/>
</dbReference>
<dbReference type="GO" id="GO:0016042">
    <property type="term" value="P:lipid catabolic process"/>
    <property type="evidence" value="ECO:0007669"/>
    <property type="project" value="UniProtKB-KW"/>
</dbReference>
<evidence type="ECO:0000256" key="15">
    <source>
        <dbReference type="ARBA" id="ARBA00033028"/>
    </source>
</evidence>
<dbReference type="RefSeq" id="WP_107282174.1">
    <property type="nucleotide sequence ID" value="NZ_PYMC01000002.1"/>
</dbReference>
<evidence type="ECO:0000256" key="10">
    <source>
        <dbReference type="ARBA" id="ARBA00023098"/>
    </source>
</evidence>
<evidence type="ECO:0000256" key="5">
    <source>
        <dbReference type="ARBA" id="ARBA00022475"/>
    </source>
</evidence>
<gene>
    <name evidence="16" type="ORF">C9I89_04630</name>
</gene>
<evidence type="ECO:0000256" key="6">
    <source>
        <dbReference type="ARBA" id="ARBA00022519"/>
    </source>
</evidence>
<keyword evidence="12" id="KW-0143">Chaperone</keyword>
<keyword evidence="11" id="KW-0472">Membrane</keyword>
<proteinExistence type="inferred from homology"/>
<keyword evidence="7" id="KW-0812">Transmembrane</keyword>
<evidence type="ECO:0000256" key="2">
    <source>
        <dbReference type="ARBA" id="ARBA00004383"/>
    </source>
</evidence>
<comment type="similarity">
    <text evidence="3">Belongs to the lipase chaperone family.</text>
</comment>
<dbReference type="InterPro" id="IPR004961">
    <property type="entry name" value="Lipase_chaperone"/>
</dbReference>
<accession>A0A2T3N367</accession>
<comment type="function">
    <text evidence="1">May be involved in the folding of the extracellular lipase during its passage through the periplasm.</text>
</comment>
<dbReference type="Proteomes" id="UP000240904">
    <property type="component" value="Unassembled WGS sequence"/>
</dbReference>
<organism evidence="16 17">
    <name type="scientific">Photobacterium lipolyticum</name>
    <dbReference type="NCBI Taxonomy" id="266810"/>
    <lineage>
        <taxon>Bacteria</taxon>
        <taxon>Pseudomonadati</taxon>
        <taxon>Pseudomonadota</taxon>
        <taxon>Gammaproteobacteria</taxon>
        <taxon>Vibrionales</taxon>
        <taxon>Vibrionaceae</taxon>
        <taxon>Photobacterium</taxon>
    </lineage>
</organism>
<dbReference type="GO" id="GO:0005886">
    <property type="term" value="C:plasma membrane"/>
    <property type="evidence" value="ECO:0007669"/>
    <property type="project" value="UniProtKB-SubCell"/>
</dbReference>